<evidence type="ECO:0000313" key="9">
    <source>
        <dbReference type="Proteomes" id="UP000323646"/>
    </source>
</evidence>
<dbReference type="InterPro" id="IPR001851">
    <property type="entry name" value="ABC_transp_permease"/>
</dbReference>
<feature type="transmembrane region" description="Helical" evidence="7">
    <location>
        <begin position="95"/>
        <end position="116"/>
    </location>
</feature>
<sequence length="348" mass="36754">MKNRLNQLIASKYFSFFVTVLLFAILYGAGIAMYKGFMRPQVFLNLFIDNAALIIVTVGITFTLIIAGIDLSVGAVLALVCMVLAWLLANTGLPVGVCVLLVMVMGTVFGAAQGYIISKFDLQPFIITLAGMFFCRGLTAVISQDTIQIENPTWVALASYRVDLGIGFVSIGAIVALLTIVVAAVVLGYTKFGRTVFAIGGSESSSALMGLPVFRTKVMVYAISGFCSSLGGLAYSLIMLTGYNLHGLGMEMDAIASSVIGGTLLTGGVGFIPGALVGVLIQGVILTFISFQGTLSAWWTKIVVGALLCVFIIMQAFITEQKSKLSSKSSMEDNNDPPIQPTPSGAES</sequence>
<comment type="caution">
    <text evidence="8">The sequence shown here is derived from an EMBL/GenBank/DDBJ whole genome shotgun (WGS) entry which is preliminary data.</text>
</comment>
<dbReference type="RefSeq" id="WP_149171650.1">
    <property type="nucleotide sequence ID" value="NZ_VTOY01000006.1"/>
</dbReference>
<dbReference type="OrthoDB" id="9813906at2"/>
<feature type="transmembrane region" description="Helical" evidence="7">
    <location>
        <begin position="46"/>
        <end position="65"/>
    </location>
</feature>
<proteinExistence type="predicted"/>
<keyword evidence="3 7" id="KW-0812">Transmembrane</keyword>
<evidence type="ECO:0000256" key="4">
    <source>
        <dbReference type="ARBA" id="ARBA00022989"/>
    </source>
</evidence>
<gene>
    <name evidence="8" type="primary">yjfF</name>
    <name evidence="8" type="ORF">FZ040_08820</name>
</gene>
<dbReference type="EMBL" id="VTOY01000006">
    <property type="protein sequence ID" value="TYZ22307.1"/>
    <property type="molecule type" value="Genomic_DNA"/>
</dbReference>
<keyword evidence="4 7" id="KW-1133">Transmembrane helix</keyword>
<feature type="transmembrane region" description="Helical" evidence="7">
    <location>
        <begin position="264"/>
        <end position="291"/>
    </location>
</feature>
<accession>A0A5D6W363</accession>
<comment type="subcellular location">
    <subcellularLocation>
        <location evidence="1">Cell membrane</location>
        <topology evidence="1">Multi-pass membrane protein</topology>
    </subcellularLocation>
</comment>
<dbReference type="PANTHER" id="PTHR32196">
    <property type="entry name" value="ABC TRANSPORTER PERMEASE PROTEIN YPHD-RELATED-RELATED"/>
    <property type="match status" value="1"/>
</dbReference>
<keyword evidence="9" id="KW-1185">Reference proteome</keyword>
<keyword evidence="2" id="KW-1003">Cell membrane</keyword>
<dbReference type="Proteomes" id="UP000323646">
    <property type="component" value="Unassembled WGS sequence"/>
</dbReference>
<dbReference type="CDD" id="cd06579">
    <property type="entry name" value="TM_PBP1_transp_AraH_like"/>
    <property type="match status" value="1"/>
</dbReference>
<dbReference type="Pfam" id="PF02653">
    <property type="entry name" value="BPD_transp_2"/>
    <property type="match status" value="1"/>
</dbReference>
<dbReference type="PANTHER" id="PTHR32196:SF63">
    <property type="entry name" value="INNER MEMBRANE ABC TRANSPORTER PERMEASE PROTEIN YJFF"/>
    <property type="match status" value="1"/>
</dbReference>
<evidence type="ECO:0000313" key="8">
    <source>
        <dbReference type="EMBL" id="TYZ22307.1"/>
    </source>
</evidence>
<feature type="transmembrane region" description="Helical" evidence="7">
    <location>
        <begin position="13"/>
        <end position="34"/>
    </location>
</feature>
<reference evidence="8 9" key="1">
    <citation type="submission" date="2019-08" db="EMBL/GenBank/DDBJ databases">
        <title>Selenomonas sp. mPRGC5 and Selenomonas sp. mPRGC8 isolated from ruminal fluid of dairy goat (Capra hircus).</title>
        <authorList>
            <person name="Poothong S."/>
            <person name="Nuengjamnong C."/>
            <person name="Tanasupawat S."/>
        </authorList>
    </citation>
    <scope>NUCLEOTIDE SEQUENCE [LARGE SCALE GENOMIC DNA]</scope>
    <source>
        <strain evidence="9">mPRGC5</strain>
    </source>
</reference>
<feature type="transmembrane region" description="Helical" evidence="7">
    <location>
        <begin position="218"/>
        <end position="243"/>
    </location>
</feature>
<name>A0A5D6W363_9FIRM</name>
<dbReference type="GO" id="GO:0022857">
    <property type="term" value="F:transmembrane transporter activity"/>
    <property type="evidence" value="ECO:0007669"/>
    <property type="project" value="InterPro"/>
</dbReference>
<feature type="transmembrane region" description="Helical" evidence="7">
    <location>
        <begin position="164"/>
        <end position="187"/>
    </location>
</feature>
<evidence type="ECO:0000256" key="2">
    <source>
        <dbReference type="ARBA" id="ARBA00022475"/>
    </source>
</evidence>
<evidence type="ECO:0000256" key="6">
    <source>
        <dbReference type="SAM" id="MobiDB-lite"/>
    </source>
</evidence>
<organism evidence="8 9">
    <name type="scientific">Selenomonas ruminis</name>
    <dbReference type="NCBI Taxonomy" id="2593411"/>
    <lineage>
        <taxon>Bacteria</taxon>
        <taxon>Bacillati</taxon>
        <taxon>Bacillota</taxon>
        <taxon>Negativicutes</taxon>
        <taxon>Selenomonadales</taxon>
        <taxon>Selenomonadaceae</taxon>
        <taxon>Selenomonas</taxon>
    </lineage>
</organism>
<evidence type="ECO:0000256" key="3">
    <source>
        <dbReference type="ARBA" id="ARBA00022692"/>
    </source>
</evidence>
<evidence type="ECO:0000256" key="5">
    <source>
        <dbReference type="ARBA" id="ARBA00023136"/>
    </source>
</evidence>
<keyword evidence="5 7" id="KW-0472">Membrane</keyword>
<feature type="region of interest" description="Disordered" evidence="6">
    <location>
        <begin position="325"/>
        <end position="348"/>
    </location>
</feature>
<evidence type="ECO:0000256" key="7">
    <source>
        <dbReference type="SAM" id="Phobius"/>
    </source>
</evidence>
<dbReference type="AlphaFoldDB" id="A0A5D6W363"/>
<evidence type="ECO:0000256" key="1">
    <source>
        <dbReference type="ARBA" id="ARBA00004651"/>
    </source>
</evidence>
<feature type="transmembrane region" description="Helical" evidence="7">
    <location>
        <begin position="122"/>
        <end position="143"/>
    </location>
</feature>
<feature type="transmembrane region" description="Helical" evidence="7">
    <location>
        <begin position="297"/>
        <end position="318"/>
    </location>
</feature>
<dbReference type="GO" id="GO:0005886">
    <property type="term" value="C:plasma membrane"/>
    <property type="evidence" value="ECO:0007669"/>
    <property type="project" value="UniProtKB-SubCell"/>
</dbReference>
<protein>
    <submittedName>
        <fullName evidence="8">Sugar ABC transporter permease YjfF</fullName>
    </submittedName>
</protein>
<dbReference type="NCBIfam" id="NF008630">
    <property type="entry name" value="PRK11618.1"/>
    <property type="match status" value="1"/>
</dbReference>